<gene>
    <name evidence="1" type="ORF">B5G17_17385</name>
    <name evidence="2" type="ORF">DXC80_07660</name>
</gene>
<reference evidence="1" key="2">
    <citation type="journal article" date="2018" name="BMC Genomics">
        <title>Whole genome sequencing and function prediction of 133 gut anaerobes isolated from chicken caecum in pure cultures.</title>
        <authorList>
            <person name="Medvecky M."/>
            <person name="Cejkova D."/>
            <person name="Polansky O."/>
            <person name="Karasova D."/>
            <person name="Kubasova T."/>
            <person name="Cizek A."/>
            <person name="Rychlik I."/>
        </authorList>
    </citation>
    <scope>NUCLEOTIDE SEQUENCE</scope>
    <source>
        <strain evidence="1">An67</strain>
    </source>
</reference>
<dbReference type="Proteomes" id="UP000260795">
    <property type="component" value="Unassembled WGS sequence"/>
</dbReference>
<accession>A0A1Y3UUQ8</accession>
<reference evidence="2 4" key="3">
    <citation type="submission" date="2018-08" db="EMBL/GenBank/DDBJ databases">
        <title>A genome reference for cultivated species of the human gut microbiota.</title>
        <authorList>
            <person name="Zou Y."/>
            <person name="Xue W."/>
            <person name="Luo G."/>
        </authorList>
    </citation>
    <scope>NUCLEOTIDE SEQUENCE [LARGE SCALE GENOMIC DNA]</scope>
    <source>
        <strain evidence="2 4">TF08-13</strain>
    </source>
</reference>
<dbReference type="Proteomes" id="UP000196329">
    <property type="component" value="Unassembled WGS sequence"/>
</dbReference>
<dbReference type="EMBL" id="NFHS01000011">
    <property type="protein sequence ID" value="OUN52506.1"/>
    <property type="molecule type" value="Genomic_DNA"/>
</dbReference>
<dbReference type="RefSeq" id="WP_087333308.1">
    <property type="nucleotide sequence ID" value="NZ_JADNCX010000001.1"/>
</dbReference>
<dbReference type="AlphaFoldDB" id="A0A1Y3UUQ8"/>
<organism evidence="1 3">
    <name type="scientific">Bacteroides uniformis</name>
    <dbReference type="NCBI Taxonomy" id="820"/>
    <lineage>
        <taxon>Bacteria</taxon>
        <taxon>Pseudomonadati</taxon>
        <taxon>Bacteroidota</taxon>
        <taxon>Bacteroidia</taxon>
        <taxon>Bacteroidales</taxon>
        <taxon>Bacteroidaceae</taxon>
        <taxon>Bacteroides</taxon>
    </lineage>
</organism>
<name>A0A1Y3UUQ8_BACUN</name>
<reference evidence="3" key="1">
    <citation type="submission" date="2017-04" db="EMBL/GenBank/DDBJ databases">
        <title>Function of individual gut microbiota members based on whole genome sequencing of pure cultures obtained from chicken caecum.</title>
        <authorList>
            <person name="Medvecky M."/>
            <person name="Cejkova D."/>
            <person name="Polansky O."/>
            <person name="Karasova D."/>
            <person name="Kubasova T."/>
            <person name="Cizek A."/>
            <person name="Rychlik I."/>
        </authorList>
    </citation>
    <scope>NUCLEOTIDE SEQUENCE [LARGE SCALE GENOMIC DNA]</scope>
    <source>
        <strain evidence="3">An67</strain>
    </source>
</reference>
<dbReference type="EMBL" id="QSRK01000009">
    <property type="protein sequence ID" value="RGL14724.1"/>
    <property type="molecule type" value="Genomic_DNA"/>
</dbReference>
<protein>
    <submittedName>
        <fullName evidence="1">Uncharacterized protein</fullName>
    </submittedName>
</protein>
<evidence type="ECO:0000313" key="1">
    <source>
        <dbReference type="EMBL" id="OUN52506.1"/>
    </source>
</evidence>
<sequence>MQLRSDMKEIHRWYRYRPCGRCWAVYLDVTYRQGDSFPPKISTHGTKVGECLTREEARREVYRLNGWTYKEREA</sequence>
<evidence type="ECO:0000313" key="3">
    <source>
        <dbReference type="Proteomes" id="UP000196329"/>
    </source>
</evidence>
<comment type="caution">
    <text evidence="1">The sequence shown here is derived from an EMBL/GenBank/DDBJ whole genome shotgun (WGS) entry which is preliminary data.</text>
</comment>
<evidence type="ECO:0000313" key="4">
    <source>
        <dbReference type="Proteomes" id="UP000260795"/>
    </source>
</evidence>
<evidence type="ECO:0000313" key="2">
    <source>
        <dbReference type="EMBL" id="RGL14724.1"/>
    </source>
</evidence>
<proteinExistence type="predicted"/>